<name>A0A9Q3XT55_9LACO</name>
<dbReference type="SUPFAM" id="SSF143800">
    <property type="entry name" value="L28p-like"/>
    <property type="match status" value="1"/>
</dbReference>
<dbReference type="InterPro" id="IPR042105">
    <property type="entry name" value="Ribosomal_bL31_sf"/>
</dbReference>
<dbReference type="InterPro" id="IPR002150">
    <property type="entry name" value="Ribosomal_bL31"/>
</dbReference>
<dbReference type="Proteomes" id="UP000752647">
    <property type="component" value="Unassembled WGS sequence"/>
</dbReference>
<dbReference type="InterPro" id="IPR034704">
    <property type="entry name" value="Ribosomal_bL28/bL31-like_sf"/>
</dbReference>
<dbReference type="OMA" id="YRLVAFK"/>
<dbReference type="NCBIfam" id="TIGR00105">
    <property type="entry name" value="L31"/>
    <property type="match status" value="1"/>
</dbReference>
<dbReference type="EMBL" id="FBSY01000007">
    <property type="protein sequence ID" value="CUW11589.1"/>
    <property type="molecule type" value="Genomic_DNA"/>
</dbReference>
<evidence type="ECO:0000313" key="5">
    <source>
        <dbReference type="EMBL" id="MBZ5962773.1"/>
    </source>
</evidence>
<dbReference type="Gene3D" id="4.10.830.30">
    <property type="entry name" value="Ribosomal protein L31"/>
    <property type="match status" value="1"/>
</dbReference>
<evidence type="ECO:0000256" key="3">
    <source>
        <dbReference type="HAMAP-Rule" id="MF_00502"/>
    </source>
</evidence>
<dbReference type="AlphaFoldDB" id="A0A9Q3XT55"/>
<dbReference type="InterPro" id="IPR027493">
    <property type="entry name" value="Ribosomal_bL31_B"/>
</dbReference>
<dbReference type="GO" id="GO:0003735">
    <property type="term" value="F:structural constituent of ribosome"/>
    <property type="evidence" value="ECO:0007669"/>
    <property type="project" value="InterPro"/>
</dbReference>
<comment type="subunit">
    <text evidence="3">Part of the 50S ribosomal subunit.</text>
</comment>
<sequence length="88" mass="9892">MQAEIHPKYQPVVFLDATTGKKFLSASTVTSNDTTDFEGTEYPVIRMDITSDSHPFYTGKQKFTQADGAVDKFNKKFAGFGFKNNEEK</sequence>
<dbReference type="Proteomes" id="UP000199271">
    <property type="component" value="Unassembled WGS sequence"/>
</dbReference>
<proteinExistence type="inferred from homology"/>
<dbReference type="NCBIfam" id="NF002462">
    <property type="entry name" value="PRK01678.1"/>
    <property type="match status" value="1"/>
</dbReference>
<evidence type="ECO:0000313" key="6">
    <source>
        <dbReference type="Proteomes" id="UP000199271"/>
    </source>
</evidence>
<keyword evidence="1 3" id="KW-0689">Ribosomal protein</keyword>
<dbReference type="GeneID" id="34300224"/>
<reference evidence="5" key="2">
    <citation type="submission" date="2021-05" db="EMBL/GenBank/DDBJ databases">
        <title>Pangenome of Leuconostoc gelidum warrants species status for Leuconostoc gelidum subsp. gasicomitatum.</title>
        <authorList>
            <person name="Johansson P."/>
            <person name="Sade E."/>
            <person name="Hultman J."/>
            <person name="Auvinen P."/>
            <person name="Bjorkroth J."/>
        </authorList>
    </citation>
    <scope>NUCLEOTIDE SEQUENCE</scope>
    <source>
        <strain evidence="5">A.21.4</strain>
    </source>
</reference>
<dbReference type="GO" id="GO:1990904">
    <property type="term" value="C:ribonucleoprotein complex"/>
    <property type="evidence" value="ECO:0007669"/>
    <property type="project" value="UniProtKB-KW"/>
</dbReference>
<dbReference type="GO" id="GO:0005840">
    <property type="term" value="C:ribosome"/>
    <property type="evidence" value="ECO:0007669"/>
    <property type="project" value="UniProtKB-KW"/>
</dbReference>
<dbReference type="RefSeq" id="WP_010383574.1">
    <property type="nucleotide sequence ID" value="NZ_BPKT01000007.1"/>
</dbReference>
<dbReference type="PANTHER" id="PTHR33280:SF1">
    <property type="entry name" value="LARGE RIBOSOMAL SUBUNIT PROTEIN BL31C"/>
    <property type="match status" value="1"/>
</dbReference>
<comment type="similarity">
    <text evidence="3">Belongs to the bacterial ribosomal protein bL31 family. Type B subfamily.</text>
</comment>
<comment type="caution">
    <text evidence="5">The sequence shown here is derived from an EMBL/GenBank/DDBJ whole genome shotgun (WGS) entry which is preliminary data.</text>
</comment>
<evidence type="ECO:0000256" key="2">
    <source>
        <dbReference type="ARBA" id="ARBA00023274"/>
    </source>
</evidence>
<dbReference type="PANTHER" id="PTHR33280">
    <property type="entry name" value="50S RIBOSOMAL PROTEIN L31, CHLOROPLASTIC"/>
    <property type="match status" value="1"/>
</dbReference>
<gene>
    <name evidence="3" type="primary">rpmE2</name>
    <name evidence="4" type="ORF">C122C_0957</name>
    <name evidence="5" type="ORF">KIJ12_06400</name>
</gene>
<dbReference type="EMBL" id="JAHBFI010000016">
    <property type="protein sequence ID" value="MBZ5962773.1"/>
    <property type="molecule type" value="Genomic_DNA"/>
</dbReference>
<accession>A0A9Q3XT55</accession>
<protein>
    <recommendedName>
        <fullName evidence="3">Large ribosomal subunit protein bL31B</fullName>
    </recommendedName>
</protein>
<dbReference type="GO" id="GO:0006412">
    <property type="term" value="P:translation"/>
    <property type="evidence" value="ECO:0007669"/>
    <property type="project" value="UniProtKB-UniRule"/>
</dbReference>
<evidence type="ECO:0000313" key="7">
    <source>
        <dbReference type="Proteomes" id="UP000752647"/>
    </source>
</evidence>
<reference evidence="4 6" key="1">
    <citation type="submission" date="2015-12" db="EMBL/GenBank/DDBJ databases">
        <authorList>
            <person name="Andreevskaya M."/>
        </authorList>
    </citation>
    <scope>NUCLEOTIDE SEQUENCE [LARGE SCALE GENOMIC DNA]</scope>
    <source>
        <strain evidence="4 6">C122c</strain>
    </source>
</reference>
<dbReference type="Pfam" id="PF01197">
    <property type="entry name" value="Ribosomal_L31"/>
    <property type="match status" value="1"/>
</dbReference>
<keyword evidence="2 3" id="KW-0687">Ribonucleoprotein</keyword>
<dbReference type="HAMAP" id="MF_00502">
    <property type="entry name" value="Ribosomal_bL31_2"/>
    <property type="match status" value="1"/>
</dbReference>
<evidence type="ECO:0000313" key="4">
    <source>
        <dbReference type="EMBL" id="CUW11589.1"/>
    </source>
</evidence>
<dbReference type="PRINTS" id="PR01249">
    <property type="entry name" value="RIBOSOMALL31"/>
</dbReference>
<organism evidence="5 7">
    <name type="scientific">Leuconostoc gasicomitatum</name>
    <dbReference type="NCBI Taxonomy" id="115778"/>
    <lineage>
        <taxon>Bacteria</taxon>
        <taxon>Bacillati</taxon>
        <taxon>Bacillota</taxon>
        <taxon>Bacilli</taxon>
        <taxon>Lactobacillales</taxon>
        <taxon>Lactobacillaceae</taxon>
        <taxon>Leuconostoc</taxon>
        <taxon>Leuconostoc gelidum group</taxon>
    </lineage>
</organism>
<keyword evidence="6" id="KW-1185">Reference proteome</keyword>
<evidence type="ECO:0000256" key="1">
    <source>
        <dbReference type="ARBA" id="ARBA00022980"/>
    </source>
</evidence>